<feature type="compositionally biased region" description="Basic and acidic residues" evidence="1">
    <location>
        <begin position="59"/>
        <end position="92"/>
    </location>
</feature>
<protein>
    <submittedName>
        <fullName evidence="2">Uncharacterized protein</fullName>
    </submittedName>
</protein>
<reference evidence="2 3" key="1">
    <citation type="submission" date="2019-03" db="EMBL/GenBank/DDBJ databases">
        <title>First draft genome of Liparis tanakae, snailfish: a comprehensive survey of snailfish specific genes.</title>
        <authorList>
            <person name="Kim W."/>
            <person name="Song I."/>
            <person name="Jeong J.-H."/>
            <person name="Kim D."/>
            <person name="Kim S."/>
            <person name="Ryu S."/>
            <person name="Song J.Y."/>
            <person name="Lee S.K."/>
        </authorList>
    </citation>
    <scope>NUCLEOTIDE SEQUENCE [LARGE SCALE GENOMIC DNA]</scope>
    <source>
        <tissue evidence="2">Muscle</tissue>
    </source>
</reference>
<keyword evidence="3" id="KW-1185">Reference proteome</keyword>
<proteinExistence type="predicted"/>
<gene>
    <name evidence="2" type="ORF">EYF80_036640</name>
</gene>
<accession>A0A4Z2GIH5</accession>
<organism evidence="2 3">
    <name type="scientific">Liparis tanakae</name>
    <name type="common">Tanaka's snailfish</name>
    <dbReference type="NCBI Taxonomy" id="230148"/>
    <lineage>
        <taxon>Eukaryota</taxon>
        <taxon>Metazoa</taxon>
        <taxon>Chordata</taxon>
        <taxon>Craniata</taxon>
        <taxon>Vertebrata</taxon>
        <taxon>Euteleostomi</taxon>
        <taxon>Actinopterygii</taxon>
        <taxon>Neopterygii</taxon>
        <taxon>Teleostei</taxon>
        <taxon>Neoteleostei</taxon>
        <taxon>Acanthomorphata</taxon>
        <taxon>Eupercaria</taxon>
        <taxon>Perciformes</taxon>
        <taxon>Cottioidei</taxon>
        <taxon>Cottales</taxon>
        <taxon>Liparidae</taxon>
        <taxon>Liparis</taxon>
    </lineage>
</organism>
<comment type="caution">
    <text evidence="2">The sequence shown here is derived from an EMBL/GenBank/DDBJ whole genome shotgun (WGS) entry which is preliminary data.</text>
</comment>
<evidence type="ECO:0000313" key="3">
    <source>
        <dbReference type="Proteomes" id="UP000314294"/>
    </source>
</evidence>
<dbReference type="AlphaFoldDB" id="A0A4Z2GIH5"/>
<sequence length="92" mass="10033">MNGNQWLGELRGHSLIAPSAVALSADQPQTITCNGEPERRVVGGPAGGDTRRGGGGGGEQREGRTGKKSRREERRREKERGVSKVKRMEHEK</sequence>
<dbReference type="Proteomes" id="UP000314294">
    <property type="component" value="Unassembled WGS sequence"/>
</dbReference>
<feature type="region of interest" description="Disordered" evidence="1">
    <location>
        <begin position="29"/>
        <end position="92"/>
    </location>
</feature>
<dbReference type="EMBL" id="SRLO01000524">
    <property type="protein sequence ID" value="TNN53179.1"/>
    <property type="molecule type" value="Genomic_DNA"/>
</dbReference>
<evidence type="ECO:0000256" key="1">
    <source>
        <dbReference type="SAM" id="MobiDB-lite"/>
    </source>
</evidence>
<name>A0A4Z2GIH5_9TELE</name>
<evidence type="ECO:0000313" key="2">
    <source>
        <dbReference type="EMBL" id="TNN53179.1"/>
    </source>
</evidence>